<dbReference type="SUPFAM" id="SSF75217">
    <property type="entry name" value="alpha/beta knot"/>
    <property type="match status" value="1"/>
</dbReference>
<dbReference type="InterPro" id="IPR012340">
    <property type="entry name" value="NA-bd_OB-fold"/>
</dbReference>
<dbReference type="GO" id="GO:0032259">
    <property type="term" value="P:methylation"/>
    <property type="evidence" value="ECO:0007669"/>
    <property type="project" value="UniProtKB-KW"/>
</dbReference>
<dbReference type="InterPro" id="IPR003750">
    <property type="entry name" value="Put_MeTrfase-C9orf114-like"/>
</dbReference>
<accession>A0ABD5Z962</accession>
<dbReference type="RefSeq" id="WP_279528441.1">
    <property type="nucleotide sequence ID" value="NZ_CP122312.1"/>
</dbReference>
<keyword evidence="1" id="KW-0808">Transferase</keyword>
<dbReference type="InterPro" id="IPR029026">
    <property type="entry name" value="tRNA_m1G_MTases_N"/>
</dbReference>
<evidence type="ECO:0000313" key="1">
    <source>
        <dbReference type="EMBL" id="MFC7201704.1"/>
    </source>
</evidence>
<dbReference type="Proteomes" id="UP001596447">
    <property type="component" value="Unassembled WGS sequence"/>
</dbReference>
<dbReference type="Gene3D" id="2.40.50.140">
    <property type="entry name" value="Nucleic acid-binding proteins"/>
    <property type="match status" value="1"/>
</dbReference>
<keyword evidence="2" id="KW-1185">Reference proteome</keyword>
<dbReference type="CDD" id="cd18086">
    <property type="entry name" value="HsC9orf114-like"/>
    <property type="match status" value="1"/>
</dbReference>
<sequence>MTRSVLVPSSLVREAEDKREATRKLGYVARAATVFRMDRLTVFDDEDGERKWGGGFVDAVLRYAATPPYLRKEAFGTRDELEYAGILPPLRLSSWTGSDSSGSGSLREGIVTKVGSDGRVRVNCGLQHPISLHTPPDMEVEEGERVTIRVSSRRPVRAKLVDTSPLGFRVERTAIGDALTRPDAGYRVATSRHGTPISASTLPDHVAHGRDGLTVAFGAPGRGLPEILDIDPATVGEDGPGTDAPTRFDCWLNTLPNQGSEVVRTEEAMFASLNCLTLTE</sequence>
<dbReference type="AlphaFoldDB" id="A0ABD5Z962"/>
<name>A0ABD5Z962_9EURY</name>
<dbReference type="PANTHER" id="PTHR12150">
    <property type="entry name" value="CLASS IV SAM-BINDING METHYLTRANSFERASE-RELATED"/>
    <property type="match status" value="1"/>
</dbReference>
<dbReference type="Pfam" id="PF02598">
    <property type="entry name" value="Methyltrn_RNA_3"/>
    <property type="match status" value="1"/>
</dbReference>
<dbReference type="PANTHER" id="PTHR12150:SF13">
    <property type="entry name" value="METHYLTRANSFERASE C9ORF114-RELATED"/>
    <property type="match status" value="1"/>
</dbReference>
<keyword evidence="1" id="KW-0489">Methyltransferase</keyword>
<comment type="caution">
    <text evidence="1">The sequence shown here is derived from an EMBL/GenBank/DDBJ whole genome shotgun (WGS) entry which is preliminary data.</text>
</comment>
<dbReference type="Gene3D" id="3.40.1280.10">
    <property type="match status" value="1"/>
</dbReference>
<gene>
    <name evidence="1" type="ORF">ACFQJ9_20200</name>
</gene>
<dbReference type="EMBL" id="JBHTAR010000011">
    <property type="protein sequence ID" value="MFC7201704.1"/>
    <property type="molecule type" value="Genomic_DNA"/>
</dbReference>
<dbReference type="InterPro" id="IPR029028">
    <property type="entry name" value="Alpha/beta_knot_MTases"/>
</dbReference>
<proteinExistence type="predicted"/>
<protein>
    <submittedName>
        <fullName evidence="1">RNA methyltransferase</fullName>
    </submittedName>
</protein>
<evidence type="ECO:0000313" key="2">
    <source>
        <dbReference type="Proteomes" id="UP001596447"/>
    </source>
</evidence>
<reference evidence="1 2" key="1">
    <citation type="journal article" date="2019" name="Int. J. Syst. Evol. Microbiol.">
        <title>The Global Catalogue of Microorganisms (GCM) 10K type strain sequencing project: providing services to taxonomists for standard genome sequencing and annotation.</title>
        <authorList>
            <consortium name="The Broad Institute Genomics Platform"/>
            <consortium name="The Broad Institute Genome Sequencing Center for Infectious Disease"/>
            <person name="Wu L."/>
            <person name="Ma J."/>
        </authorList>
    </citation>
    <scope>NUCLEOTIDE SEQUENCE [LARGE SCALE GENOMIC DNA]</scope>
    <source>
        <strain evidence="1 2">XZGYJ-43</strain>
    </source>
</reference>
<dbReference type="GO" id="GO:0008168">
    <property type="term" value="F:methyltransferase activity"/>
    <property type="evidence" value="ECO:0007669"/>
    <property type="project" value="UniProtKB-KW"/>
</dbReference>
<organism evidence="1 2">
    <name type="scientific">Halospeciosus flavus</name>
    <dbReference type="NCBI Taxonomy" id="3032283"/>
    <lineage>
        <taxon>Archaea</taxon>
        <taxon>Methanobacteriati</taxon>
        <taxon>Methanobacteriota</taxon>
        <taxon>Stenosarchaea group</taxon>
        <taxon>Halobacteria</taxon>
        <taxon>Halobacteriales</taxon>
        <taxon>Halobacteriaceae</taxon>
        <taxon>Halospeciosus</taxon>
    </lineage>
</organism>